<accession>A0A164M9X5</accession>
<dbReference type="InterPro" id="IPR046700">
    <property type="entry name" value="DUF6570"/>
</dbReference>
<dbReference type="AlphaFoldDB" id="A0A164M9X5"/>
<dbReference type="EMBL" id="KV419491">
    <property type="protein sequence ID" value="KZS86508.1"/>
    <property type="molecule type" value="Genomic_DNA"/>
</dbReference>
<dbReference type="Pfam" id="PF20209">
    <property type="entry name" value="DUF6570"/>
    <property type="match status" value="1"/>
</dbReference>
<feature type="non-terminal residue" evidence="2">
    <location>
        <position position="215"/>
    </location>
</feature>
<proteinExistence type="predicted"/>
<name>A0A164M9X5_9AGAM</name>
<organism evidence="2 3">
    <name type="scientific">Sistotremastrum niveocremeum HHB9708</name>
    <dbReference type="NCBI Taxonomy" id="1314777"/>
    <lineage>
        <taxon>Eukaryota</taxon>
        <taxon>Fungi</taxon>
        <taxon>Dikarya</taxon>
        <taxon>Basidiomycota</taxon>
        <taxon>Agaricomycotina</taxon>
        <taxon>Agaricomycetes</taxon>
        <taxon>Sistotremastrales</taxon>
        <taxon>Sistotremastraceae</taxon>
        <taxon>Sertulicium</taxon>
        <taxon>Sertulicium niveocremeum</taxon>
    </lineage>
</organism>
<evidence type="ECO:0000259" key="1">
    <source>
        <dbReference type="Pfam" id="PF20209"/>
    </source>
</evidence>
<sequence>MSVLRLDDERIESYLQRSGCEDFSHHNEVLDRLMLDRSGLVEGTDKTSVQLCHECFNALRKNKIPKFALKNDLYRGQLPVHLQDLTWMEEMTCAIYRNTAHVTKIYEKAREGVNPLTCVGNVCAHDLNVVSTASKLPRTPADIKGHLSIVWVGRGVVRRKALKTLFKIRKAKVWAFLCWLRENNELYKHMDYSQDALDQYPEDDVFPGIEDLVIH</sequence>
<feature type="domain" description="DUF6570" evidence="1">
    <location>
        <begin position="61"/>
        <end position="198"/>
    </location>
</feature>
<dbReference type="OrthoDB" id="3257061at2759"/>
<evidence type="ECO:0000313" key="2">
    <source>
        <dbReference type="EMBL" id="KZS86508.1"/>
    </source>
</evidence>
<gene>
    <name evidence="2" type="ORF">SISNIDRAFT_420793</name>
</gene>
<protein>
    <recommendedName>
        <fullName evidence="1">DUF6570 domain-containing protein</fullName>
    </recommendedName>
</protein>
<dbReference type="Proteomes" id="UP000076722">
    <property type="component" value="Unassembled WGS sequence"/>
</dbReference>
<evidence type="ECO:0000313" key="3">
    <source>
        <dbReference type="Proteomes" id="UP000076722"/>
    </source>
</evidence>
<reference evidence="2 3" key="1">
    <citation type="journal article" date="2016" name="Mol. Biol. Evol.">
        <title>Comparative Genomics of Early-Diverging Mushroom-Forming Fungi Provides Insights into the Origins of Lignocellulose Decay Capabilities.</title>
        <authorList>
            <person name="Nagy L.G."/>
            <person name="Riley R."/>
            <person name="Tritt A."/>
            <person name="Adam C."/>
            <person name="Daum C."/>
            <person name="Floudas D."/>
            <person name="Sun H."/>
            <person name="Yadav J.S."/>
            <person name="Pangilinan J."/>
            <person name="Larsson K.H."/>
            <person name="Matsuura K."/>
            <person name="Barry K."/>
            <person name="Labutti K."/>
            <person name="Kuo R."/>
            <person name="Ohm R.A."/>
            <person name="Bhattacharya S.S."/>
            <person name="Shirouzu T."/>
            <person name="Yoshinaga Y."/>
            <person name="Martin F.M."/>
            <person name="Grigoriev I.V."/>
            <person name="Hibbett D.S."/>
        </authorList>
    </citation>
    <scope>NUCLEOTIDE SEQUENCE [LARGE SCALE GENOMIC DNA]</scope>
    <source>
        <strain evidence="2 3">HHB9708</strain>
    </source>
</reference>
<keyword evidence="3" id="KW-1185">Reference proteome</keyword>
<dbReference type="STRING" id="1314777.A0A164M9X5"/>